<protein>
    <submittedName>
        <fullName evidence="1">Uncharacterized protein</fullName>
    </submittedName>
</protein>
<dbReference type="EMBL" id="JBGFUD010006573">
    <property type="protein sequence ID" value="MFH4981081.1"/>
    <property type="molecule type" value="Genomic_DNA"/>
</dbReference>
<comment type="caution">
    <text evidence="1">The sequence shown here is derived from an EMBL/GenBank/DDBJ whole genome shotgun (WGS) entry which is preliminary data.</text>
</comment>
<keyword evidence="2" id="KW-1185">Reference proteome</keyword>
<reference evidence="1 2" key="1">
    <citation type="submission" date="2024-08" db="EMBL/GenBank/DDBJ databases">
        <title>Gnathostoma spinigerum genome.</title>
        <authorList>
            <person name="Gonzalez-Bertolin B."/>
            <person name="Monzon S."/>
            <person name="Zaballos A."/>
            <person name="Jimenez P."/>
            <person name="Dekumyoy P."/>
            <person name="Varona S."/>
            <person name="Cuesta I."/>
            <person name="Sumanam S."/>
            <person name="Adisakwattana P."/>
            <person name="Gasser R.B."/>
            <person name="Hernandez-Gonzalez A."/>
            <person name="Young N.D."/>
            <person name="Perteguer M.J."/>
        </authorList>
    </citation>
    <scope>NUCLEOTIDE SEQUENCE [LARGE SCALE GENOMIC DNA]</scope>
    <source>
        <strain evidence="1">AL3</strain>
        <tissue evidence="1">Liver</tissue>
    </source>
</reference>
<gene>
    <name evidence="1" type="ORF">AB6A40_007790</name>
</gene>
<evidence type="ECO:0000313" key="1">
    <source>
        <dbReference type="EMBL" id="MFH4981081.1"/>
    </source>
</evidence>
<proteinExistence type="predicted"/>
<organism evidence="1 2">
    <name type="scientific">Gnathostoma spinigerum</name>
    <dbReference type="NCBI Taxonomy" id="75299"/>
    <lineage>
        <taxon>Eukaryota</taxon>
        <taxon>Metazoa</taxon>
        <taxon>Ecdysozoa</taxon>
        <taxon>Nematoda</taxon>
        <taxon>Chromadorea</taxon>
        <taxon>Rhabditida</taxon>
        <taxon>Spirurina</taxon>
        <taxon>Gnathostomatomorpha</taxon>
        <taxon>Gnathostomatoidea</taxon>
        <taxon>Gnathostomatidae</taxon>
        <taxon>Gnathostoma</taxon>
    </lineage>
</organism>
<sequence length="151" mass="17367">MTYAKVDSADSEDDHQIATKNTIIEVIVRDVKTNGIRDDSEAKNEVERPWWRRLRVAMTGGRGDGGSAMGGRNDVDHRLISVMDAFSKLWKNCDRQLSQQEIFDDTRVMCWLCICLRGKTMKTRVTIAHKPLRYSTEFDNVFKTIQILSIQ</sequence>
<dbReference type="Proteomes" id="UP001608902">
    <property type="component" value="Unassembled WGS sequence"/>
</dbReference>
<name>A0ABD6EMS8_9BILA</name>
<accession>A0ABD6EMS8</accession>
<evidence type="ECO:0000313" key="2">
    <source>
        <dbReference type="Proteomes" id="UP001608902"/>
    </source>
</evidence>
<dbReference type="AlphaFoldDB" id="A0ABD6EMS8"/>